<evidence type="ECO:0000313" key="8">
    <source>
        <dbReference type="EMBL" id="CAE2240562.1"/>
    </source>
</evidence>
<organism evidence="8">
    <name type="scientific">Odontella aurita</name>
    <dbReference type="NCBI Taxonomy" id="265563"/>
    <lineage>
        <taxon>Eukaryota</taxon>
        <taxon>Sar</taxon>
        <taxon>Stramenopiles</taxon>
        <taxon>Ochrophyta</taxon>
        <taxon>Bacillariophyta</taxon>
        <taxon>Mediophyceae</taxon>
        <taxon>Biddulphiophycidae</taxon>
        <taxon>Eupodiscales</taxon>
        <taxon>Odontellaceae</taxon>
        <taxon>Odontella</taxon>
    </lineage>
</organism>
<keyword evidence="3 4" id="KW-0274">FAD</keyword>
<evidence type="ECO:0000259" key="7">
    <source>
        <dbReference type="PROSITE" id="PS51645"/>
    </source>
</evidence>
<proteinExistence type="inferred from homology"/>
<feature type="binding site" evidence="4">
    <location>
        <begin position="295"/>
        <end position="299"/>
    </location>
    <ligand>
        <name>FAD</name>
        <dbReference type="ChEBI" id="CHEBI:57692"/>
    </ligand>
</feature>
<feature type="compositionally biased region" description="Basic and acidic residues" evidence="6">
    <location>
        <begin position="209"/>
        <end position="218"/>
    </location>
</feature>
<dbReference type="PANTHER" id="PTHR11455">
    <property type="entry name" value="CRYPTOCHROME"/>
    <property type="match status" value="1"/>
</dbReference>
<feature type="site" description="Electron transfer via tryptophanyl radical" evidence="5">
    <location>
        <position position="375"/>
    </location>
</feature>
<dbReference type="InterPro" id="IPR036155">
    <property type="entry name" value="Crypto/Photolyase_N_sf"/>
</dbReference>
<feature type="site" description="Electron transfer via tryptophanyl radical" evidence="5">
    <location>
        <position position="452"/>
    </location>
</feature>
<feature type="compositionally biased region" description="Basic residues" evidence="6">
    <location>
        <begin position="556"/>
        <end position="575"/>
    </location>
</feature>
<dbReference type="GO" id="GO:0043153">
    <property type="term" value="P:entrainment of circadian clock by photoperiod"/>
    <property type="evidence" value="ECO:0007669"/>
    <property type="project" value="TreeGrafter"/>
</dbReference>
<evidence type="ECO:0000256" key="3">
    <source>
        <dbReference type="ARBA" id="ARBA00022827"/>
    </source>
</evidence>
<evidence type="ECO:0000256" key="4">
    <source>
        <dbReference type="PIRSR" id="PIRSR602081-1"/>
    </source>
</evidence>
<evidence type="ECO:0000256" key="2">
    <source>
        <dbReference type="ARBA" id="ARBA00022630"/>
    </source>
</evidence>
<dbReference type="Pfam" id="PF03441">
    <property type="entry name" value="FAD_binding_7"/>
    <property type="match status" value="1"/>
</dbReference>
<evidence type="ECO:0000256" key="5">
    <source>
        <dbReference type="PIRSR" id="PIRSR602081-2"/>
    </source>
</evidence>
<dbReference type="GO" id="GO:0005634">
    <property type="term" value="C:nucleus"/>
    <property type="evidence" value="ECO:0007669"/>
    <property type="project" value="TreeGrafter"/>
</dbReference>
<reference evidence="8" key="1">
    <citation type="submission" date="2021-01" db="EMBL/GenBank/DDBJ databases">
        <authorList>
            <person name="Corre E."/>
            <person name="Pelletier E."/>
            <person name="Niang G."/>
            <person name="Scheremetjew M."/>
            <person name="Finn R."/>
            <person name="Kale V."/>
            <person name="Holt S."/>
            <person name="Cochrane G."/>
            <person name="Meng A."/>
            <person name="Brown T."/>
            <person name="Cohen L."/>
        </authorList>
    </citation>
    <scope>NUCLEOTIDE SEQUENCE</scope>
    <source>
        <strain evidence="8">Isolate 1302-5</strain>
    </source>
</reference>
<dbReference type="InterPro" id="IPR014729">
    <property type="entry name" value="Rossmann-like_a/b/a_fold"/>
</dbReference>
<feature type="region of interest" description="Disordered" evidence="6">
    <location>
        <begin position="545"/>
        <end position="575"/>
    </location>
</feature>
<accession>A0A7S4IV40</accession>
<dbReference type="InterPro" id="IPR036134">
    <property type="entry name" value="Crypto/Photolyase_FAD-like_sf"/>
</dbReference>
<dbReference type="PROSITE" id="PS51645">
    <property type="entry name" value="PHR_CRY_ALPHA_BETA"/>
    <property type="match status" value="1"/>
</dbReference>
<feature type="site" description="Electron transfer via tryptophanyl radical" evidence="5">
    <location>
        <position position="429"/>
    </location>
</feature>
<sequence>MRTGAAKSVVSAASTMSSGGGRNSPVVAMHWFRKGLRLHDNPALLSSMSAASSSRTGGKVFPVYVMDGDCYQIRRSSALRANFLVECLLDLDASLRACGSRLYVMSGDPVDVLPSLFDEFGVTHLTYEADETGEPYAVKRDEQVIAAANEAGIEIDSFCSETLHPLAEGYVAKVGGSAERVPRTMSAFQGLLSRMGNIAKPMKSPTSRDFPKQDHSSYEGEMLPPSKSTDLPWPRCPKEEVTPVWGPDDCKKLKPVARGGESKGLSQLKEGMKRPAWVASFEKPKTSCTSLKPSTLAISPYMSLGCLSPRTVWYAVSETIEHAPASVSKSKPPVSLHGQLIWRDFNNLIAHSANQQKPGSWGVMEGNPYCRQVPWSNDVKLLNAWKEGKTGYPWIDACMAQLRTEGWIHHLGRHAVACFLTRGDLWQSWEEGAAHFEAELLDADYALNGFNWLWLSCSGFFYQYFRCYSPIAFQKKNDPSGVYIRKWLPELSKLPNKFIYEPWKAPRSVLEEAGIQIGEDYPRPIVDHGPVSKENMSKMAYAYDEHKAKSEGATKAAKKGKGPPKKKRKTQMKLK</sequence>
<feature type="domain" description="Photolyase/cryptochrome alpha/beta" evidence="7">
    <location>
        <begin position="26"/>
        <end position="163"/>
    </location>
</feature>
<evidence type="ECO:0000256" key="6">
    <source>
        <dbReference type="SAM" id="MobiDB-lite"/>
    </source>
</evidence>
<dbReference type="InterPro" id="IPR005101">
    <property type="entry name" value="Cryptochr/Photolyase_FAD-bd"/>
</dbReference>
<dbReference type="Gene3D" id="1.10.579.10">
    <property type="entry name" value="DNA Cyclobutane Dipyrimidine Photolyase, subunit A, domain 3"/>
    <property type="match status" value="1"/>
</dbReference>
<dbReference type="SUPFAM" id="SSF52425">
    <property type="entry name" value="Cryptochrome/photolyase, N-terminal domain"/>
    <property type="match status" value="1"/>
</dbReference>
<dbReference type="SUPFAM" id="SSF48173">
    <property type="entry name" value="Cryptochrome/photolyase FAD-binding domain"/>
    <property type="match status" value="1"/>
</dbReference>
<dbReference type="Gene3D" id="3.40.50.620">
    <property type="entry name" value="HUPs"/>
    <property type="match status" value="1"/>
</dbReference>
<dbReference type="GO" id="GO:0032922">
    <property type="term" value="P:circadian regulation of gene expression"/>
    <property type="evidence" value="ECO:0007669"/>
    <property type="project" value="TreeGrafter"/>
</dbReference>
<dbReference type="InterPro" id="IPR006050">
    <property type="entry name" value="DNA_photolyase_N"/>
</dbReference>
<dbReference type="PANTHER" id="PTHR11455:SF9">
    <property type="entry name" value="CRYPTOCHROME CIRCADIAN CLOCK 5 ISOFORM X1"/>
    <property type="match status" value="1"/>
</dbReference>
<evidence type="ECO:0000256" key="1">
    <source>
        <dbReference type="ARBA" id="ARBA00005862"/>
    </source>
</evidence>
<dbReference type="GO" id="GO:0003904">
    <property type="term" value="F:deoxyribodipyrimidine photo-lyase activity"/>
    <property type="evidence" value="ECO:0007669"/>
    <property type="project" value="TreeGrafter"/>
</dbReference>
<dbReference type="InterPro" id="IPR002081">
    <property type="entry name" value="Cryptochrome/DNA_photolyase_1"/>
</dbReference>
<dbReference type="Pfam" id="PF00875">
    <property type="entry name" value="DNA_photolyase"/>
    <property type="match status" value="1"/>
</dbReference>
<dbReference type="GO" id="GO:0005737">
    <property type="term" value="C:cytoplasm"/>
    <property type="evidence" value="ECO:0007669"/>
    <property type="project" value="TreeGrafter"/>
</dbReference>
<keyword evidence="2 4" id="KW-0285">Flavoprotein</keyword>
<dbReference type="Gene3D" id="1.25.40.80">
    <property type="match status" value="1"/>
</dbReference>
<protein>
    <recommendedName>
        <fullName evidence="7">Photolyase/cryptochrome alpha/beta domain-containing protein</fullName>
    </recommendedName>
</protein>
<dbReference type="GO" id="GO:0003677">
    <property type="term" value="F:DNA binding"/>
    <property type="evidence" value="ECO:0007669"/>
    <property type="project" value="TreeGrafter"/>
</dbReference>
<gene>
    <name evidence="8" type="ORF">OAUR00152_LOCUS15686</name>
</gene>
<comment type="cofactor">
    <cofactor evidence="4">
        <name>FAD</name>
        <dbReference type="ChEBI" id="CHEBI:57692"/>
    </cofactor>
    <text evidence="4">Binds 1 FAD per subunit.</text>
</comment>
<name>A0A7S4IV40_9STRA</name>
<feature type="binding site" evidence="4">
    <location>
        <begin position="442"/>
        <end position="444"/>
    </location>
    <ligand>
        <name>FAD</name>
        <dbReference type="ChEBI" id="CHEBI:57692"/>
    </ligand>
</feature>
<dbReference type="AlphaFoldDB" id="A0A7S4IV40"/>
<dbReference type="GO" id="GO:0071949">
    <property type="term" value="F:FAD binding"/>
    <property type="evidence" value="ECO:0007669"/>
    <property type="project" value="TreeGrafter"/>
</dbReference>
<dbReference type="EMBL" id="HBKQ01023038">
    <property type="protein sequence ID" value="CAE2240562.1"/>
    <property type="molecule type" value="Transcribed_RNA"/>
</dbReference>
<comment type="similarity">
    <text evidence="1">Belongs to the DNA photolyase class-1 family.</text>
</comment>
<feature type="region of interest" description="Disordered" evidence="6">
    <location>
        <begin position="198"/>
        <end position="235"/>
    </location>
</feature>